<keyword evidence="7 9" id="KW-0472">Membrane</keyword>
<keyword evidence="5 9" id="KW-0812">Transmembrane</keyword>
<feature type="transmembrane region" description="Helical" evidence="9">
    <location>
        <begin position="192"/>
        <end position="213"/>
    </location>
</feature>
<sequence length="512" mass="53780">MAPRRDPELRPTQLGATGPAGPLATAGPQPGEPSNPWPAMFALVLGFFVIMIDTTIVSVATPALMADLDAGVTDVVWVTSAYLLAYAVPLLITGRLGDRVGPKWMYLSGLAVFTLSSLWCGLSADIQMLIVARIFQGLGAAMMVPQTMAIITRTFPPERRGKATSLWGAVAGIAGLIGPILGGVLIDSVGWQWIFFVNLPIGVVGLVLAWLLVPSLETHSHRFDVVGVVLSAIGMFALVFGIQEGSNLDWDYRAWLLIIGGLVVMAAFVGWQAKGAAEPLMPLKLFTDRNFSLANIAITAVGVVMVGFQLPFMLYAQTVRGLGPTEAALLTAPMAITSMVFAPIVGRLVDTRHPRYLAGFGMLTSAIGLFWMAAAMRPDAPVWQILLPVTVYGLGNSFIFAPIGVSANRNLPMALAGAGSGVFNNSRQVGAVLGSAGIAALMTARLGADLPQLAGHAGADPMALGGAGRLPTQLLDGFSSAMAQSLVLPAVVMLAGFVSVLFLTTPRHLRSR</sequence>
<dbReference type="OrthoDB" id="7375466at2"/>
<feature type="transmembrane region" description="Helical" evidence="9">
    <location>
        <begin position="481"/>
        <end position="503"/>
    </location>
</feature>
<dbReference type="InterPro" id="IPR020846">
    <property type="entry name" value="MFS_dom"/>
</dbReference>
<evidence type="ECO:0000256" key="9">
    <source>
        <dbReference type="SAM" id="Phobius"/>
    </source>
</evidence>
<dbReference type="Proteomes" id="UP000199103">
    <property type="component" value="Chromosome I"/>
</dbReference>
<dbReference type="CDD" id="cd17503">
    <property type="entry name" value="MFS_LmrB_MDR_like"/>
    <property type="match status" value="1"/>
</dbReference>
<feature type="transmembrane region" description="Helical" evidence="9">
    <location>
        <begin position="130"/>
        <end position="151"/>
    </location>
</feature>
<feature type="transmembrane region" description="Helical" evidence="9">
    <location>
        <begin position="254"/>
        <end position="273"/>
    </location>
</feature>
<feature type="transmembrane region" description="Helical" evidence="9">
    <location>
        <begin position="293"/>
        <end position="315"/>
    </location>
</feature>
<dbReference type="InterPro" id="IPR011701">
    <property type="entry name" value="MFS"/>
</dbReference>
<dbReference type="PANTHER" id="PTHR42718:SF42">
    <property type="entry name" value="EXPORT PROTEIN"/>
    <property type="match status" value="1"/>
</dbReference>
<keyword evidence="12" id="KW-1185">Reference proteome</keyword>
<keyword evidence="6 9" id="KW-1133">Transmembrane helix</keyword>
<dbReference type="GO" id="GO:0005886">
    <property type="term" value="C:plasma membrane"/>
    <property type="evidence" value="ECO:0007669"/>
    <property type="project" value="UniProtKB-SubCell"/>
</dbReference>
<dbReference type="EMBL" id="LT629772">
    <property type="protein sequence ID" value="SDS13248.1"/>
    <property type="molecule type" value="Genomic_DNA"/>
</dbReference>
<evidence type="ECO:0000256" key="4">
    <source>
        <dbReference type="ARBA" id="ARBA00022475"/>
    </source>
</evidence>
<dbReference type="SUPFAM" id="SSF103473">
    <property type="entry name" value="MFS general substrate transporter"/>
    <property type="match status" value="1"/>
</dbReference>
<dbReference type="PRINTS" id="PR01036">
    <property type="entry name" value="TCRTETB"/>
</dbReference>
<evidence type="ECO:0000313" key="12">
    <source>
        <dbReference type="Proteomes" id="UP000199103"/>
    </source>
</evidence>
<feature type="transmembrane region" description="Helical" evidence="9">
    <location>
        <begin position="327"/>
        <end position="349"/>
    </location>
</feature>
<evidence type="ECO:0000256" key="5">
    <source>
        <dbReference type="ARBA" id="ARBA00022692"/>
    </source>
</evidence>
<evidence type="ECO:0000256" key="8">
    <source>
        <dbReference type="SAM" id="MobiDB-lite"/>
    </source>
</evidence>
<dbReference type="InterPro" id="IPR036259">
    <property type="entry name" value="MFS_trans_sf"/>
</dbReference>
<feature type="compositionally biased region" description="Low complexity" evidence="8">
    <location>
        <begin position="13"/>
        <end position="29"/>
    </location>
</feature>
<dbReference type="FunFam" id="1.20.1720.10:FF:000021">
    <property type="entry name" value="Drug resistance transporter, EmrB/QacA subfamily"/>
    <property type="match status" value="1"/>
</dbReference>
<feature type="transmembrane region" description="Helical" evidence="9">
    <location>
        <begin position="429"/>
        <end position="448"/>
    </location>
</feature>
<feature type="transmembrane region" description="Helical" evidence="9">
    <location>
        <begin position="382"/>
        <end position="408"/>
    </location>
</feature>
<dbReference type="Pfam" id="PF07690">
    <property type="entry name" value="MFS_1"/>
    <property type="match status" value="1"/>
</dbReference>
<evidence type="ECO:0000256" key="7">
    <source>
        <dbReference type="ARBA" id="ARBA00023136"/>
    </source>
</evidence>
<evidence type="ECO:0000256" key="2">
    <source>
        <dbReference type="ARBA" id="ARBA00008537"/>
    </source>
</evidence>
<evidence type="ECO:0000313" key="11">
    <source>
        <dbReference type="EMBL" id="SDS13248.1"/>
    </source>
</evidence>
<feature type="transmembrane region" description="Helical" evidence="9">
    <location>
        <begin position="163"/>
        <end position="186"/>
    </location>
</feature>
<reference evidence="11 12" key="1">
    <citation type="submission" date="2016-10" db="EMBL/GenBank/DDBJ databases">
        <authorList>
            <person name="de Groot N.N."/>
        </authorList>
    </citation>
    <scope>NUCLEOTIDE SEQUENCE [LARGE SCALE GENOMIC DNA]</scope>
    <source>
        <strain evidence="11 12">DSM 21800</strain>
    </source>
</reference>
<comment type="similarity">
    <text evidence="2">Belongs to the major facilitator superfamily. EmrB family.</text>
</comment>
<gene>
    <name evidence="11" type="ORF">SAMN04489812_0982</name>
</gene>
<evidence type="ECO:0000256" key="1">
    <source>
        <dbReference type="ARBA" id="ARBA00004651"/>
    </source>
</evidence>
<comment type="subcellular location">
    <subcellularLocation>
        <location evidence="1">Cell membrane</location>
        <topology evidence="1">Multi-pass membrane protein</topology>
    </subcellularLocation>
</comment>
<dbReference type="STRING" id="630515.SAMN04489812_0982"/>
<dbReference type="Gene3D" id="1.20.1250.20">
    <property type="entry name" value="MFS general substrate transporter like domains"/>
    <property type="match status" value="1"/>
</dbReference>
<name>A0A1H1PQ01_9ACTN</name>
<dbReference type="RefSeq" id="WP_091520753.1">
    <property type="nucleotide sequence ID" value="NZ_LT629772.1"/>
</dbReference>
<dbReference type="GO" id="GO:0022857">
    <property type="term" value="F:transmembrane transporter activity"/>
    <property type="evidence" value="ECO:0007669"/>
    <property type="project" value="InterPro"/>
</dbReference>
<evidence type="ECO:0000256" key="3">
    <source>
        <dbReference type="ARBA" id="ARBA00022448"/>
    </source>
</evidence>
<evidence type="ECO:0000259" key="10">
    <source>
        <dbReference type="PROSITE" id="PS50850"/>
    </source>
</evidence>
<keyword evidence="4" id="KW-1003">Cell membrane</keyword>
<dbReference type="PROSITE" id="PS50850">
    <property type="entry name" value="MFS"/>
    <property type="match status" value="1"/>
</dbReference>
<dbReference type="NCBIfam" id="TIGR00711">
    <property type="entry name" value="efflux_EmrB"/>
    <property type="match status" value="1"/>
</dbReference>
<protein>
    <submittedName>
        <fullName evidence="11">Drug resistance transporter, EmrB/QacA subfamily</fullName>
    </submittedName>
</protein>
<dbReference type="InterPro" id="IPR004638">
    <property type="entry name" value="EmrB-like"/>
</dbReference>
<proteinExistence type="inferred from homology"/>
<keyword evidence="3" id="KW-0813">Transport</keyword>
<feature type="domain" description="Major facilitator superfamily (MFS) profile" evidence="10">
    <location>
        <begin position="39"/>
        <end position="508"/>
    </location>
</feature>
<feature type="region of interest" description="Disordered" evidence="8">
    <location>
        <begin position="1"/>
        <end position="31"/>
    </location>
</feature>
<feature type="transmembrane region" description="Helical" evidence="9">
    <location>
        <begin position="39"/>
        <end position="63"/>
    </location>
</feature>
<dbReference type="PANTHER" id="PTHR42718">
    <property type="entry name" value="MAJOR FACILITATOR SUPERFAMILY MULTIDRUG TRANSPORTER MFSC"/>
    <property type="match status" value="1"/>
</dbReference>
<feature type="transmembrane region" description="Helical" evidence="9">
    <location>
        <begin position="356"/>
        <end position="376"/>
    </location>
</feature>
<feature type="transmembrane region" description="Helical" evidence="9">
    <location>
        <begin position="104"/>
        <end position="124"/>
    </location>
</feature>
<accession>A0A1H1PQ01</accession>
<feature type="transmembrane region" description="Helical" evidence="9">
    <location>
        <begin position="75"/>
        <end position="92"/>
    </location>
</feature>
<feature type="transmembrane region" description="Helical" evidence="9">
    <location>
        <begin position="225"/>
        <end position="242"/>
    </location>
</feature>
<dbReference type="Gene3D" id="1.20.1720.10">
    <property type="entry name" value="Multidrug resistance protein D"/>
    <property type="match status" value="1"/>
</dbReference>
<evidence type="ECO:0000256" key="6">
    <source>
        <dbReference type="ARBA" id="ARBA00022989"/>
    </source>
</evidence>
<dbReference type="AlphaFoldDB" id="A0A1H1PQ01"/>
<organism evidence="11 12">
    <name type="scientific">Microlunatus soli</name>
    <dbReference type="NCBI Taxonomy" id="630515"/>
    <lineage>
        <taxon>Bacteria</taxon>
        <taxon>Bacillati</taxon>
        <taxon>Actinomycetota</taxon>
        <taxon>Actinomycetes</taxon>
        <taxon>Propionibacteriales</taxon>
        <taxon>Propionibacteriaceae</taxon>
        <taxon>Microlunatus</taxon>
    </lineage>
</organism>